<evidence type="ECO:0000256" key="5">
    <source>
        <dbReference type="ARBA" id="ARBA00023242"/>
    </source>
</evidence>
<evidence type="ECO:0000256" key="3">
    <source>
        <dbReference type="ARBA" id="ARBA00022705"/>
    </source>
</evidence>
<keyword evidence="9" id="KW-1185">Reference proteome</keyword>
<dbReference type="GO" id="GO:0006270">
    <property type="term" value="P:DNA replication initiation"/>
    <property type="evidence" value="ECO:0007669"/>
    <property type="project" value="TreeGrafter"/>
</dbReference>
<feature type="compositionally biased region" description="Basic and acidic residues" evidence="6">
    <location>
        <begin position="273"/>
        <end position="285"/>
    </location>
</feature>
<keyword evidence="5" id="KW-0539">Nucleus</keyword>
<feature type="region of interest" description="Disordered" evidence="6">
    <location>
        <begin position="1"/>
        <end position="47"/>
    </location>
</feature>
<evidence type="ECO:0000256" key="6">
    <source>
        <dbReference type="SAM" id="MobiDB-lite"/>
    </source>
</evidence>
<reference evidence="8" key="1">
    <citation type="journal article" date="2021" name="Open Biol.">
        <title>Shared evolutionary footprints suggest mitochondrial oxidative damage underlies multiple complex I losses in fungi.</title>
        <authorList>
            <person name="Schikora-Tamarit M.A."/>
            <person name="Marcet-Houben M."/>
            <person name="Nosek J."/>
            <person name="Gabaldon T."/>
        </authorList>
    </citation>
    <scope>NUCLEOTIDE SEQUENCE</scope>
    <source>
        <strain evidence="8">CBS6341</strain>
    </source>
</reference>
<dbReference type="InterPro" id="IPR016527">
    <property type="entry name" value="ORC4"/>
</dbReference>
<feature type="region of interest" description="Disordered" evidence="6">
    <location>
        <begin position="201"/>
        <end position="421"/>
    </location>
</feature>
<keyword evidence="3" id="KW-0235">DNA replication</keyword>
<proteinExistence type="inferred from homology"/>
<gene>
    <name evidence="8" type="ORF">WICMUC_004135</name>
</gene>
<dbReference type="EMBL" id="JAEUBF010001113">
    <property type="protein sequence ID" value="KAH3672729.1"/>
    <property type="molecule type" value="Genomic_DNA"/>
</dbReference>
<comment type="caution">
    <text evidence="8">The sequence shown here is derived from an EMBL/GenBank/DDBJ whole genome shotgun (WGS) entry which is preliminary data.</text>
</comment>
<accession>A0A9P8PJV0</accession>
<dbReference type="AlphaFoldDB" id="A0A9P8PJV0"/>
<feature type="compositionally biased region" description="Polar residues" evidence="6">
    <location>
        <begin position="155"/>
        <end position="175"/>
    </location>
</feature>
<feature type="compositionally biased region" description="Basic and acidic residues" evidence="6">
    <location>
        <begin position="367"/>
        <end position="376"/>
    </location>
</feature>
<evidence type="ECO:0000259" key="7">
    <source>
        <dbReference type="Pfam" id="PF14629"/>
    </source>
</evidence>
<dbReference type="GO" id="GO:0005664">
    <property type="term" value="C:nuclear origin of replication recognition complex"/>
    <property type="evidence" value="ECO:0007669"/>
    <property type="project" value="TreeGrafter"/>
</dbReference>
<sequence length="900" mass="101219">MSSTIKKEEEINESPRNKERKRLNKDFEGEFPEVRRSGLSVDADSLIRGSSATTEEAFILKRKLSHELTTGDNDRESLSIGETIGVDDGNEDKEKQSKLESSKKRKLRHLASSLDRATNTPKLPPLFKSTEIDTGKLSAASKPTTRLPKLLNAKNGPQLSNLEISSSPSLQTTTKRLPKLIRVEDSASLISSNIPEFAKSPKLPELIIPSKDTGISSPTSKSPLHNTSPIPKSDNSSSTSSSQSEFKQQAKLTTSPTYPPRLPRLINFHKSPKPIDDSELPKLIDKSLTTESSTRQKSPISAIPLSNFPLRLIPLQKIGSSSNDSSTSLTSSIPGTEDIHAPIEDLSNESLKLENKSDTSKKKKTNKEKDIEESSKIQKKKKQSRTASQYRGETSINDTSLKGHEREEDSDDDDNDDDDQFFDANDIEALSADAISQDSKPIDSSASGVSESIINVLKDKIYKKITGRLDLNPYELESKVDELYDIISSTITNGARHSCFILGPRSSGKSKAIELALNRARTEIDSKKSINIRINGNAQLDDKLAVRHIAEQLDREISRVYGVKLNETDANDFLNRKSITNTFSNILKILADELDLRGNVSKLKIPIIFIIEEVEVYANQSRQTLLYNILDLVQNSPTPISVLCCTQKITVKESLEKRVRSRFSQRVIQFGNFDREKFIHICGKILNVDQPQNEYEIAWNESIGKLLEKPSRLRRSIVMNHLTISSVAKFQTDCFALLNNVDINSPFLRESSFVNYERNQQRSSWVSVINELSDIELSLLICASRIIAKTELHCLNLNMVYEEYKSCLQDQRKGATSVTMVDQVITTTEFKQWKKENCKLPWEQLQLQGFLSKPGGVNSRTNQQFGNVSYETKDWQLEVTIDELRKCISHDRIVRSWTRL</sequence>
<feature type="domain" description="Origin recognition complex subunit 4 C-terminal" evidence="7">
    <location>
        <begin position="681"/>
        <end position="887"/>
    </location>
</feature>
<feature type="compositionally biased region" description="Low complexity" evidence="6">
    <location>
        <begin position="320"/>
        <end position="332"/>
    </location>
</feature>
<dbReference type="Proteomes" id="UP000769528">
    <property type="component" value="Unassembled WGS sequence"/>
</dbReference>
<feature type="compositionally biased region" description="Polar residues" evidence="6">
    <location>
        <begin position="245"/>
        <end position="256"/>
    </location>
</feature>
<dbReference type="SUPFAM" id="SSF52540">
    <property type="entry name" value="P-loop containing nucleoside triphosphate hydrolases"/>
    <property type="match status" value="1"/>
</dbReference>
<feature type="compositionally biased region" description="Basic and acidic residues" evidence="6">
    <location>
        <begin position="24"/>
        <end position="36"/>
    </location>
</feature>
<comment type="subcellular location">
    <subcellularLocation>
        <location evidence="1">Nucleus</location>
    </subcellularLocation>
</comment>
<feature type="compositionally biased region" description="Basic and acidic residues" evidence="6">
    <location>
        <begin position="92"/>
        <end position="102"/>
    </location>
</feature>
<protein>
    <recommendedName>
        <fullName evidence="7">Origin recognition complex subunit 4 C-terminal domain-containing protein</fullName>
    </recommendedName>
</protein>
<evidence type="ECO:0000256" key="1">
    <source>
        <dbReference type="ARBA" id="ARBA00004123"/>
    </source>
</evidence>
<dbReference type="Pfam" id="PF14629">
    <property type="entry name" value="ORC4_C"/>
    <property type="match status" value="1"/>
</dbReference>
<reference evidence="8" key="2">
    <citation type="submission" date="2021-01" db="EMBL/GenBank/DDBJ databases">
        <authorList>
            <person name="Schikora-Tamarit M.A."/>
        </authorList>
    </citation>
    <scope>NUCLEOTIDE SEQUENCE</scope>
    <source>
        <strain evidence="8">CBS6341</strain>
    </source>
</reference>
<dbReference type="PANTHER" id="PTHR12087:SF0">
    <property type="entry name" value="ORIGIN RECOGNITION COMPLEX SUBUNIT 4"/>
    <property type="match status" value="1"/>
</dbReference>
<organism evidence="8 9">
    <name type="scientific">Wickerhamomyces mucosus</name>
    <dbReference type="NCBI Taxonomy" id="1378264"/>
    <lineage>
        <taxon>Eukaryota</taxon>
        <taxon>Fungi</taxon>
        <taxon>Dikarya</taxon>
        <taxon>Ascomycota</taxon>
        <taxon>Saccharomycotina</taxon>
        <taxon>Saccharomycetes</taxon>
        <taxon>Phaffomycetales</taxon>
        <taxon>Wickerhamomycetaceae</taxon>
        <taxon>Wickerhamomyces</taxon>
    </lineage>
</organism>
<dbReference type="OrthoDB" id="343623at2759"/>
<dbReference type="PANTHER" id="PTHR12087">
    <property type="entry name" value="ORIGIN RECOGNITION COMPLEX SUBUNIT 4"/>
    <property type="match status" value="1"/>
</dbReference>
<keyword evidence="4" id="KW-0238">DNA-binding</keyword>
<feature type="compositionally biased region" description="Polar residues" evidence="6">
    <location>
        <begin position="213"/>
        <end position="230"/>
    </location>
</feature>
<feature type="compositionally biased region" description="Basic and acidic residues" evidence="6">
    <location>
        <begin position="351"/>
        <end position="360"/>
    </location>
</feature>
<feature type="compositionally biased region" description="Polar residues" evidence="6">
    <location>
        <begin position="385"/>
        <end position="400"/>
    </location>
</feature>
<feature type="region of interest" description="Disordered" evidence="6">
    <location>
        <begin position="63"/>
        <end position="177"/>
    </location>
</feature>
<dbReference type="Gene3D" id="3.40.50.300">
    <property type="entry name" value="P-loop containing nucleotide triphosphate hydrolases"/>
    <property type="match status" value="1"/>
</dbReference>
<evidence type="ECO:0000313" key="9">
    <source>
        <dbReference type="Proteomes" id="UP000769528"/>
    </source>
</evidence>
<evidence type="ECO:0000256" key="4">
    <source>
        <dbReference type="ARBA" id="ARBA00023125"/>
    </source>
</evidence>
<feature type="compositionally biased region" description="Basic and acidic residues" evidence="6">
    <location>
        <begin position="1"/>
        <end position="17"/>
    </location>
</feature>
<dbReference type="GO" id="GO:0003688">
    <property type="term" value="F:DNA replication origin binding"/>
    <property type="evidence" value="ECO:0007669"/>
    <property type="project" value="TreeGrafter"/>
</dbReference>
<evidence type="ECO:0000256" key="2">
    <source>
        <dbReference type="ARBA" id="ARBA00005334"/>
    </source>
</evidence>
<feature type="compositionally biased region" description="Polar residues" evidence="6">
    <location>
        <begin position="287"/>
        <end position="299"/>
    </location>
</feature>
<feature type="compositionally biased region" description="Acidic residues" evidence="6">
    <location>
        <begin position="408"/>
        <end position="421"/>
    </location>
</feature>
<evidence type="ECO:0000313" key="8">
    <source>
        <dbReference type="EMBL" id="KAH3672729.1"/>
    </source>
</evidence>
<comment type="similarity">
    <text evidence="2">Belongs to the ORC4 family.</text>
</comment>
<name>A0A9P8PJV0_9ASCO</name>
<feature type="compositionally biased region" description="Low complexity" evidence="6">
    <location>
        <begin position="233"/>
        <end position="244"/>
    </location>
</feature>
<dbReference type="InterPro" id="IPR027417">
    <property type="entry name" value="P-loop_NTPase"/>
</dbReference>
<dbReference type="InterPro" id="IPR032705">
    <property type="entry name" value="ORC4_C"/>
</dbReference>